<dbReference type="PRINTS" id="PR00344">
    <property type="entry name" value="BCTRLSENSOR"/>
</dbReference>
<dbReference type="InterPro" id="IPR018060">
    <property type="entry name" value="HTH_AraC"/>
</dbReference>
<sequence>MRIAVLLSVVFLGLAVSLYGQSQAHYLGIDHGLSNDYVTYIYQDQSGYMWFGTHSGLNRYDGYAFKIFKNSPLDPQSLPDNRITGVVEDKDGDLYVATKVGAAILDKSHTTFSRLSLRKPDNRLDSINFSINQLERDHAGQVFAGTHQAGLLAIEKTTGGYVGTSIPLVRSKQESLHHYNVRGMTKTPDGRLWLVVQDIGICYYDDQTETVKIKREGKYNPTAVASSVDGHLWLADYWGITRYDPNDGRNIWYDAQNGLPTERIVHLYFGRDQKMWICTDGGGIHKMDIHSGLLAPEDEIRKMQLTSNSVFSVYEDQQSRQWIGTLRGGINIIDPNKGKFQLVTNASLFRNVNPKDFILSLEQADDHTLWVGTEGAGLLKWDNLRKIYRKYNIDNDYIRDHAFITDLIQDRHQQLWISTYDRGIFRLDIKHGKVKAYRCFYPNTDYLNQTAWRLFKDSKDNIWASTLNGGQIYILDRKTDVFLPAHFPVYDVLSLFEENEHILWAGSWSSLTRLDRRTKEVRTFEIGTPIRFIHGAGNKYLWVGTEGGGLVHLNTQSGAINRYTEKDGLPSNTLLSALKDELGNLWIATYHGLSKFNPANLRFHNFYKSDGLQSDQFNYNAALKLNDGRMVFGGIRGFNVFHPSDMQFHTPFPKLVLTNFQIDNQPYGSYKTYCDAPLTSVNEMEVPYEKAVLSFSFAALEYTFPEKIKYAYYLEGWDKDWRYVDAMRSASYSRLKEGTYTLRIKSTDANGRWNPVERTVTIRILPPWFRTGWAYTGYALLILSVLYLYKRYVKHRARLIYKIKAAEFERNKEHELNEKKITFFTHVAHEFRTPLTLIVNPLKDIVHHKKEHASIIPELHHIYNNSKRLLSLVDKLLLFRKADNGLDELRIVKLDFAVLAREVFYCFQQLAHSRGISYRFSCADTTFDLYGDREKLEICLFNLFHNAIKFTADRGKVEIKLFKEQGNMMLAVEDSGNGTQSLLSEEIFKPFQRDYSSNSQAKEGFGIGLFLVKKFVSAHNGDIRFEQNDLGGTTFILTLAPEASRMDNKLVFEDVNEHSAFIQEFIEAEVPVASSSHQEKTPSIQPLTSERDIMLIVDDNTEIRAYIRKLFRDDFDILEAKSGEEALELLKTVEPGIVISDVVMHEVSGIDLCERIKKDQILSHIPVILLTASFSPDVKLKGIEGGADDYITKPFDQDILIARVRNLIENKHRLHRYFHSEVTLQRNDHRIPEEYRDFLNRAMDAVERHFLNPDFSVKLLADQLGMSHSNLYRRIKAISGRSANEFIRYIRLRKVAQLLVDTNANVNEAAYAAGFSDIKHFRQQFTKLFGCTPSEYKKKFAHVIAVPLKSKISL</sequence>
<evidence type="ECO:0000256" key="7">
    <source>
        <dbReference type="PROSITE-ProRule" id="PRU00169"/>
    </source>
</evidence>
<dbReference type="InterPro" id="IPR036890">
    <property type="entry name" value="HATPase_C_sf"/>
</dbReference>
<evidence type="ECO:0000256" key="6">
    <source>
        <dbReference type="ARBA" id="ARBA00023163"/>
    </source>
</evidence>
<name>A0A5S5CY59_9SPHI</name>
<dbReference type="Pfam" id="PF02518">
    <property type="entry name" value="HATPase_c"/>
    <property type="match status" value="1"/>
</dbReference>
<keyword evidence="11" id="KW-0808">Transferase</keyword>
<organism evidence="11 12">
    <name type="scientific">Sphingobacterium allocomposti</name>
    <dbReference type="NCBI Taxonomy" id="415956"/>
    <lineage>
        <taxon>Bacteria</taxon>
        <taxon>Pseudomonadati</taxon>
        <taxon>Bacteroidota</taxon>
        <taxon>Sphingobacteriia</taxon>
        <taxon>Sphingobacteriales</taxon>
        <taxon>Sphingobacteriaceae</taxon>
        <taxon>Sphingobacterium</taxon>
    </lineage>
</organism>
<accession>A0A5S5CY59</accession>
<dbReference type="PROSITE" id="PS50109">
    <property type="entry name" value="HIS_KIN"/>
    <property type="match status" value="1"/>
</dbReference>
<dbReference type="InterPro" id="IPR013783">
    <property type="entry name" value="Ig-like_fold"/>
</dbReference>
<dbReference type="GO" id="GO:0000155">
    <property type="term" value="F:phosphorelay sensor kinase activity"/>
    <property type="evidence" value="ECO:0007669"/>
    <property type="project" value="InterPro"/>
</dbReference>
<dbReference type="InterPro" id="IPR009057">
    <property type="entry name" value="Homeodomain-like_sf"/>
</dbReference>
<dbReference type="SUPFAM" id="SSF46689">
    <property type="entry name" value="Homeodomain-like"/>
    <property type="match status" value="1"/>
</dbReference>
<dbReference type="SUPFAM" id="SSF52172">
    <property type="entry name" value="CheY-like"/>
    <property type="match status" value="1"/>
</dbReference>
<protein>
    <recommendedName>
        <fullName evidence="2">histidine kinase</fullName>
        <ecNumber evidence="2">2.7.13.3</ecNumber>
    </recommendedName>
</protein>
<evidence type="ECO:0000256" key="5">
    <source>
        <dbReference type="ARBA" id="ARBA00023125"/>
    </source>
</evidence>
<dbReference type="Gene3D" id="2.130.10.10">
    <property type="entry name" value="YVTN repeat-like/Quinoprotein amine dehydrogenase"/>
    <property type="match status" value="2"/>
</dbReference>
<dbReference type="Proteomes" id="UP000325105">
    <property type="component" value="Unassembled WGS sequence"/>
</dbReference>
<dbReference type="PROSITE" id="PS00041">
    <property type="entry name" value="HTH_ARAC_FAMILY_1"/>
    <property type="match status" value="1"/>
</dbReference>
<evidence type="ECO:0000259" key="10">
    <source>
        <dbReference type="PROSITE" id="PS50110"/>
    </source>
</evidence>
<dbReference type="RefSeq" id="WP_170250075.1">
    <property type="nucleotide sequence ID" value="NZ_VNHX01000033.1"/>
</dbReference>
<dbReference type="SMART" id="SM00448">
    <property type="entry name" value="REC"/>
    <property type="match status" value="1"/>
</dbReference>
<dbReference type="GO" id="GO:0003700">
    <property type="term" value="F:DNA-binding transcription factor activity"/>
    <property type="evidence" value="ECO:0007669"/>
    <property type="project" value="InterPro"/>
</dbReference>
<dbReference type="SMART" id="SM00342">
    <property type="entry name" value="HTH_ARAC"/>
    <property type="match status" value="1"/>
</dbReference>
<dbReference type="FunFam" id="2.60.40.10:FF:000791">
    <property type="entry name" value="Two-component system sensor histidine kinase/response regulator"/>
    <property type="match status" value="1"/>
</dbReference>
<dbReference type="SMART" id="SM00388">
    <property type="entry name" value="HisKA"/>
    <property type="match status" value="1"/>
</dbReference>
<dbReference type="InterPro" id="IPR005467">
    <property type="entry name" value="His_kinase_dom"/>
</dbReference>
<evidence type="ECO:0000256" key="1">
    <source>
        <dbReference type="ARBA" id="ARBA00000085"/>
    </source>
</evidence>
<dbReference type="PROSITE" id="PS50110">
    <property type="entry name" value="RESPONSE_REGULATORY"/>
    <property type="match status" value="1"/>
</dbReference>
<dbReference type="GO" id="GO:0043565">
    <property type="term" value="F:sequence-specific DNA binding"/>
    <property type="evidence" value="ECO:0007669"/>
    <property type="project" value="InterPro"/>
</dbReference>
<feature type="domain" description="HTH araC/xylS-type" evidence="8">
    <location>
        <begin position="1240"/>
        <end position="1339"/>
    </location>
</feature>
<dbReference type="SMART" id="SM00387">
    <property type="entry name" value="HATPase_c"/>
    <property type="match status" value="1"/>
</dbReference>
<feature type="domain" description="Histidine kinase" evidence="9">
    <location>
        <begin position="826"/>
        <end position="1043"/>
    </location>
</feature>
<dbReference type="Pfam" id="PF07495">
    <property type="entry name" value="Y_Y_Y"/>
    <property type="match status" value="1"/>
</dbReference>
<dbReference type="SUPFAM" id="SSF63829">
    <property type="entry name" value="Calcium-dependent phosphotriesterase"/>
    <property type="match status" value="3"/>
</dbReference>
<dbReference type="CDD" id="cd00082">
    <property type="entry name" value="HisKA"/>
    <property type="match status" value="1"/>
</dbReference>
<evidence type="ECO:0000256" key="3">
    <source>
        <dbReference type="ARBA" id="ARBA00022553"/>
    </source>
</evidence>
<dbReference type="PANTHER" id="PTHR43547">
    <property type="entry name" value="TWO-COMPONENT HISTIDINE KINASE"/>
    <property type="match status" value="1"/>
</dbReference>
<gene>
    <name evidence="11" type="ORF">BC792_1331</name>
</gene>
<dbReference type="SUPFAM" id="SSF47384">
    <property type="entry name" value="Homodimeric domain of signal transducing histidine kinase"/>
    <property type="match status" value="1"/>
</dbReference>
<dbReference type="EMBL" id="VNHX01000033">
    <property type="protein sequence ID" value="TYP87806.1"/>
    <property type="molecule type" value="Genomic_DNA"/>
</dbReference>
<evidence type="ECO:0000259" key="9">
    <source>
        <dbReference type="PROSITE" id="PS50109"/>
    </source>
</evidence>
<dbReference type="InterPro" id="IPR011123">
    <property type="entry name" value="Y_Y_Y"/>
</dbReference>
<evidence type="ECO:0000313" key="12">
    <source>
        <dbReference type="Proteomes" id="UP000325105"/>
    </source>
</evidence>
<keyword evidence="12" id="KW-1185">Reference proteome</keyword>
<dbReference type="EC" id="2.7.13.3" evidence="2"/>
<proteinExistence type="predicted"/>
<dbReference type="Gene3D" id="1.10.10.60">
    <property type="entry name" value="Homeodomain-like"/>
    <property type="match status" value="1"/>
</dbReference>
<keyword evidence="6" id="KW-0804">Transcription</keyword>
<dbReference type="InterPro" id="IPR036097">
    <property type="entry name" value="HisK_dim/P_sf"/>
</dbReference>
<evidence type="ECO:0000313" key="11">
    <source>
        <dbReference type="EMBL" id="TYP87806.1"/>
    </source>
</evidence>
<dbReference type="InterPro" id="IPR004358">
    <property type="entry name" value="Sig_transdc_His_kin-like_C"/>
</dbReference>
<dbReference type="Pfam" id="PF12833">
    <property type="entry name" value="HTH_18"/>
    <property type="match status" value="1"/>
</dbReference>
<dbReference type="InterPro" id="IPR003661">
    <property type="entry name" value="HisK_dim/P_dom"/>
</dbReference>
<dbReference type="Gene3D" id="1.10.287.130">
    <property type="match status" value="1"/>
</dbReference>
<keyword evidence="3 7" id="KW-0597">Phosphoprotein</keyword>
<keyword evidence="11" id="KW-0418">Kinase</keyword>
<dbReference type="InterPro" id="IPR018062">
    <property type="entry name" value="HTH_AraC-typ_CS"/>
</dbReference>
<dbReference type="InterPro" id="IPR011006">
    <property type="entry name" value="CheY-like_superfamily"/>
</dbReference>
<dbReference type="Pfam" id="PF07494">
    <property type="entry name" value="Reg_prop"/>
    <property type="match status" value="2"/>
</dbReference>
<evidence type="ECO:0000256" key="4">
    <source>
        <dbReference type="ARBA" id="ARBA00023015"/>
    </source>
</evidence>
<dbReference type="InterPro" id="IPR001789">
    <property type="entry name" value="Sig_transdc_resp-reg_receiver"/>
</dbReference>
<dbReference type="Gene3D" id="2.60.40.10">
    <property type="entry name" value="Immunoglobulins"/>
    <property type="match status" value="1"/>
</dbReference>
<dbReference type="Gene3D" id="3.40.50.2300">
    <property type="match status" value="1"/>
</dbReference>
<dbReference type="PANTHER" id="PTHR43547:SF2">
    <property type="entry name" value="HYBRID SIGNAL TRANSDUCTION HISTIDINE KINASE C"/>
    <property type="match status" value="1"/>
</dbReference>
<feature type="modified residue" description="4-aspartylphosphate" evidence="7">
    <location>
        <position position="1141"/>
    </location>
</feature>
<dbReference type="SUPFAM" id="SSF55874">
    <property type="entry name" value="ATPase domain of HSP90 chaperone/DNA topoisomerase II/histidine kinase"/>
    <property type="match status" value="1"/>
</dbReference>
<dbReference type="InterPro" id="IPR003594">
    <property type="entry name" value="HATPase_dom"/>
</dbReference>
<dbReference type="Pfam" id="PF00072">
    <property type="entry name" value="Response_reg"/>
    <property type="match status" value="1"/>
</dbReference>
<comment type="caution">
    <text evidence="11">The sequence shown here is derived from an EMBL/GenBank/DDBJ whole genome shotgun (WGS) entry which is preliminary data.</text>
</comment>
<keyword evidence="4" id="KW-0805">Transcription regulation</keyword>
<comment type="catalytic activity">
    <reaction evidence="1">
        <text>ATP + protein L-histidine = ADP + protein N-phospho-L-histidine.</text>
        <dbReference type="EC" id="2.7.13.3"/>
    </reaction>
</comment>
<dbReference type="InterPro" id="IPR015943">
    <property type="entry name" value="WD40/YVTN_repeat-like_dom_sf"/>
</dbReference>
<dbReference type="CDD" id="cd00156">
    <property type="entry name" value="REC"/>
    <property type="match status" value="1"/>
</dbReference>
<dbReference type="PROSITE" id="PS01124">
    <property type="entry name" value="HTH_ARAC_FAMILY_2"/>
    <property type="match status" value="1"/>
</dbReference>
<feature type="domain" description="Response regulatory" evidence="10">
    <location>
        <begin position="1093"/>
        <end position="1208"/>
    </location>
</feature>
<reference evidence="11 12" key="1">
    <citation type="submission" date="2019-07" db="EMBL/GenBank/DDBJ databases">
        <title>Genomic Encyclopedia of Archaeal and Bacterial Type Strains, Phase II (KMG-II): from individual species to whole genera.</title>
        <authorList>
            <person name="Goeker M."/>
        </authorList>
    </citation>
    <scope>NUCLEOTIDE SEQUENCE [LARGE SCALE GENOMIC DNA]</scope>
    <source>
        <strain evidence="11 12">DSM 18850</strain>
    </source>
</reference>
<evidence type="ECO:0000259" key="8">
    <source>
        <dbReference type="PROSITE" id="PS01124"/>
    </source>
</evidence>
<dbReference type="InterPro" id="IPR011110">
    <property type="entry name" value="Reg_prop"/>
</dbReference>
<dbReference type="Gene3D" id="3.30.565.10">
    <property type="entry name" value="Histidine kinase-like ATPase, C-terminal domain"/>
    <property type="match status" value="1"/>
</dbReference>
<evidence type="ECO:0000256" key="2">
    <source>
        <dbReference type="ARBA" id="ARBA00012438"/>
    </source>
</evidence>
<keyword evidence="5" id="KW-0238">DNA-binding</keyword>